<evidence type="ECO:0000256" key="7">
    <source>
        <dbReference type="SAM" id="MobiDB-lite"/>
    </source>
</evidence>
<feature type="coiled-coil region" evidence="6">
    <location>
        <begin position="753"/>
        <end position="904"/>
    </location>
</feature>
<dbReference type="Proteomes" id="UP000885672">
    <property type="component" value="Unassembled WGS sequence"/>
</dbReference>
<dbReference type="GO" id="GO:0007059">
    <property type="term" value="P:chromosome segregation"/>
    <property type="evidence" value="ECO:0007669"/>
    <property type="project" value="UniProtKB-UniRule"/>
</dbReference>
<evidence type="ECO:0000256" key="3">
    <source>
        <dbReference type="ARBA" id="ARBA00022840"/>
    </source>
</evidence>
<feature type="binding site" evidence="6">
    <location>
        <begin position="32"/>
        <end position="39"/>
    </location>
    <ligand>
        <name>ATP</name>
        <dbReference type="ChEBI" id="CHEBI:30616"/>
    </ligand>
</feature>
<accession>A0A7V0T748</accession>
<dbReference type="PANTHER" id="PTHR43977">
    <property type="entry name" value="STRUCTURAL MAINTENANCE OF CHROMOSOMES PROTEIN 3"/>
    <property type="match status" value="1"/>
</dbReference>
<comment type="similarity">
    <text evidence="6">Belongs to the SMC family.</text>
</comment>
<feature type="compositionally biased region" description="Pro residues" evidence="7">
    <location>
        <begin position="570"/>
        <end position="581"/>
    </location>
</feature>
<keyword evidence="4 6" id="KW-0175">Coiled coil</keyword>
<comment type="caution">
    <text evidence="10">The sequence shown here is derived from an EMBL/GenBank/DDBJ whole genome shotgun (WGS) entry which is preliminary data.</text>
</comment>
<dbReference type="GO" id="GO:0005524">
    <property type="term" value="F:ATP binding"/>
    <property type="evidence" value="ECO:0007669"/>
    <property type="project" value="UniProtKB-UniRule"/>
</dbReference>
<dbReference type="PIRSF" id="PIRSF005719">
    <property type="entry name" value="SMC"/>
    <property type="match status" value="1"/>
</dbReference>
<dbReference type="NCBIfam" id="TIGR02168">
    <property type="entry name" value="SMC_prok_B"/>
    <property type="match status" value="1"/>
</dbReference>
<reference evidence="10" key="1">
    <citation type="journal article" date="2020" name="mSystems">
        <title>Genome- and Community-Level Interaction Insights into Carbon Utilization and Element Cycling Functions of Hydrothermarchaeota in Hydrothermal Sediment.</title>
        <authorList>
            <person name="Zhou Z."/>
            <person name="Liu Y."/>
            <person name="Xu W."/>
            <person name="Pan J."/>
            <person name="Luo Z.H."/>
            <person name="Li M."/>
        </authorList>
    </citation>
    <scope>NUCLEOTIDE SEQUENCE [LARGE SCALE GENOMIC DNA]</scope>
    <source>
        <strain evidence="10">SpSt-1182</strain>
    </source>
</reference>
<feature type="coiled-coil region" evidence="6">
    <location>
        <begin position="655"/>
        <end position="710"/>
    </location>
</feature>
<dbReference type="GO" id="GO:0007062">
    <property type="term" value="P:sister chromatid cohesion"/>
    <property type="evidence" value="ECO:0007669"/>
    <property type="project" value="InterPro"/>
</dbReference>
<protein>
    <recommendedName>
        <fullName evidence="6">Chromosome partition protein Smc</fullName>
    </recommendedName>
</protein>
<feature type="coiled-coil region" evidence="6">
    <location>
        <begin position="327"/>
        <end position="375"/>
    </location>
</feature>
<sequence>MHISELELVGFKSFQDKTTLRFSPRMNAIIGPNGCGKTNILDALRWVLGEQSTNVLRCERNEDLIFGGTAKIAPTNLAEVRMVLANDSLPEYPSEIEIRRRYFRSGESEYYLNRQACRMKDINEVFLRSGIGTRVYSIFDLRQMREVIAGNVRKLFEEAATLVKYREAKADCRRKLDLTESDLLRLDDILAERERVVRSLRRQSGRLRAWEKLRAVERDLRLLELKDEYETLARALEAADRDVESLEAAGAERSGDIHRLERELAGRREQVRAVQGRKDAITSEARRVGSRLSELESRDLVAAQRIIFLEEDATRAETEREALAGGIADLETAFTRVLRELERADARRQERQAELAQARLETAAAERKLHELRSHGQTVRESFQQLLEKRHEARGRVDYLEAMDRNEAESEERQARELEETRARLAQLRADREAAGRAAEEAEARLVRARAAVAELETALGGAEAGADENLAARNLARDRRARLEKELAVLRSLVPDLVRVSRELLGERVRGETGGLLDIEPGWERAAEAALQPVLAYLVVEGVPGPDDLRALAERGPETGCGLVRPDDTAPPPLPDPPGSRPDGVAGPLAERVRPRAGCPAVVARLIGAALIVEDDADLEELARRLPGRTLVNSRGCARLDDGSYLVAGPARGRLRLERGLEETEAALGTAEAEQARLEAQARELESRSVELDRRLEAARAELTGAERAGAAGAARRDTLAAREDEIARDETRLRDELARVRARRRDGAQALAAAKEELAGLDARVEKQTEVQRRVDDEVGTQENEARERLAAAGERLSGLSDERQQVSRFESERDFLRRSIEERRRQVAALADRAAQARAEAARLAAERDATQPEVTAAREEIAGLETRISELSVAELVRSEEELEGNLAELRTAQEQHQKLLLEQRMARHELAGRRKALVEEAANEYGTDLANFRPAAENNVAGRLDEIRRRLAALGQVNPLALEEYEQERSDCDRLSAQRADVIAARDNLLQSMAEIDRHARERFVETYALVREQFRDVFRRMFLAGEADLELADAQNPLESEITITARPRGKTPKRLEQLSDGEKALLAVSLLFAFYRVKPAPFCFMDEIDAPLDDANVGRFADYLKQMSARTQVIIITHNRLTVERADSLFGVTSEQPGVSKLVSVNLADYRESAVGAAVS</sequence>
<dbReference type="GO" id="GO:0030261">
    <property type="term" value="P:chromosome condensation"/>
    <property type="evidence" value="ECO:0007669"/>
    <property type="project" value="InterPro"/>
</dbReference>
<keyword evidence="5 6" id="KW-0238">DNA-binding</keyword>
<feature type="coiled-coil region" evidence="6">
    <location>
        <begin position="401"/>
        <end position="494"/>
    </location>
</feature>
<dbReference type="AlphaFoldDB" id="A0A7V0T748"/>
<proteinExistence type="inferred from homology"/>
<feature type="domain" description="RecF/RecN/SMC N-terminal" evidence="8">
    <location>
        <begin position="3"/>
        <end position="1147"/>
    </location>
</feature>
<dbReference type="Pfam" id="PF02463">
    <property type="entry name" value="SMC_N"/>
    <property type="match status" value="1"/>
</dbReference>
<organism evidence="10">
    <name type="scientific">candidate division WOR-3 bacterium</name>
    <dbReference type="NCBI Taxonomy" id="2052148"/>
    <lineage>
        <taxon>Bacteria</taxon>
        <taxon>Bacteria division WOR-3</taxon>
    </lineage>
</organism>
<keyword evidence="3 6" id="KW-0067">ATP-binding</keyword>
<feature type="coiled-coil region" evidence="6">
    <location>
        <begin position="222"/>
        <end position="277"/>
    </location>
</feature>
<evidence type="ECO:0000256" key="2">
    <source>
        <dbReference type="ARBA" id="ARBA00022741"/>
    </source>
</evidence>
<keyword evidence="2 6" id="KW-0547">Nucleotide-binding</keyword>
<comment type="domain">
    <text evidence="6">Contains large globular domains required for ATP hydrolysis at each terminus and a third globular domain forming a flexible hinge near the middle of the molecule. These domains are separated by coiled-coil structures.</text>
</comment>
<dbReference type="HAMAP" id="MF_01894">
    <property type="entry name" value="Smc_prok"/>
    <property type="match status" value="1"/>
</dbReference>
<dbReference type="SUPFAM" id="SSF52540">
    <property type="entry name" value="P-loop containing nucleoside triphosphate hydrolases"/>
    <property type="match status" value="1"/>
</dbReference>
<gene>
    <name evidence="6 10" type="primary">smc</name>
    <name evidence="10" type="ORF">ENN51_09025</name>
</gene>
<evidence type="ECO:0000259" key="8">
    <source>
        <dbReference type="Pfam" id="PF02463"/>
    </source>
</evidence>
<comment type="function">
    <text evidence="6">Required for chromosome condensation and partitioning.</text>
</comment>
<dbReference type="GO" id="GO:0016887">
    <property type="term" value="F:ATP hydrolysis activity"/>
    <property type="evidence" value="ECO:0007669"/>
    <property type="project" value="InterPro"/>
</dbReference>
<dbReference type="GO" id="GO:0005694">
    <property type="term" value="C:chromosome"/>
    <property type="evidence" value="ECO:0007669"/>
    <property type="project" value="InterPro"/>
</dbReference>
<dbReference type="GO" id="GO:0006260">
    <property type="term" value="P:DNA replication"/>
    <property type="evidence" value="ECO:0007669"/>
    <property type="project" value="UniProtKB-UniRule"/>
</dbReference>
<dbReference type="EMBL" id="DSBX01000347">
    <property type="protein sequence ID" value="HDR00408.1"/>
    <property type="molecule type" value="Genomic_DNA"/>
</dbReference>
<comment type="subcellular location">
    <subcellularLocation>
        <location evidence="6">Cytoplasm</location>
    </subcellularLocation>
</comment>
<dbReference type="GO" id="GO:0005737">
    <property type="term" value="C:cytoplasm"/>
    <property type="evidence" value="ECO:0007669"/>
    <property type="project" value="UniProtKB-SubCell"/>
</dbReference>
<dbReference type="GO" id="GO:0003677">
    <property type="term" value="F:DNA binding"/>
    <property type="evidence" value="ECO:0007669"/>
    <property type="project" value="UniProtKB-UniRule"/>
</dbReference>
<dbReference type="InterPro" id="IPR003395">
    <property type="entry name" value="RecF/RecN/SMC_N"/>
</dbReference>
<keyword evidence="1 6" id="KW-0963">Cytoplasm</keyword>
<comment type="subunit">
    <text evidence="6">Homodimer.</text>
</comment>
<evidence type="ECO:0000256" key="6">
    <source>
        <dbReference type="HAMAP-Rule" id="MF_01894"/>
    </source>
</evidence>
<evidence type="ECO:0000313" key="10">
    <source>
        <dbReference type="EMBL" id="HDR00408.1"/>
    </source>
</evidence>
<feature type="domain" description="SMC hinge" evidence="9">
    <location>
        <begin position="510"/>
        <end position="616"/>
    </location>
</feature>
<dbReference type="Pfam" id="PF06470">
    <property type="entry name" value="SMC_hinge"/>
    <property type="match status" value="1"/>
</dbReference>
<evidence type="ECO:0000256" key="1">
    <source>
        <dbReference type="ARBA" id="ARBA00022490"/>
    </source>
</evidence>
<dbReference type="InterPro" id="IPR024704">
    <property type="entry name" value="SMC"/>
</dbReference>
<feature type="region of interest" description="Disordered" evidence="7">
    <location>
        <begin position="558"/>
        <end position="589"/>
    </location>
</feature>
<evidence type="ECO:0000256" key="4">
    <source>
        <dbReference type="ARBA" id="ARBA00023054"/>
    </source>
</evidence>
<evidence type="ECO:0000259" key="9">
    <source>
        <dbReference type="Pfam" id="PF06470"/>
    </source>
</evidence>
<dbReference type="InterPro" id="IPR036277">
    <property type="entry name" value="SMC_hinge_sf"/>
</dbReference>
<dbReference type="InterPro" id="IPR011890">
    <property type="entry name" value="SMC_prok"/>
</dbReference>
<evidence type="ECO:0000256" key="5">
    <source>
        <dbReference type="ARBA" id="ARBA00023125"/>
    </source>
</evidence>
<dbReference type="InterPro" id="IPR027417">
    <property type="entry name" value="P-loop_NTPase"/>
</dbReference>
<dbReference type="InterPro" id="IPR010935">
    <property type="entry name" value="SMC_hinge"/>
</dbReference>
<dbReference type="SUPFAM" id="SSF75553">
    <property type="entry name" value="Smc hinge domain"/>
    <property type="match status" value="1"/>
</dbReference>
<name>A0A7V0T748_UNCW3</name>
<dbReference type="Gene3D" id="3.40.50.300">
    <property type="entry name" value="P-loop containing nucleotide triphosphate hydrolases"/>
    <property type="match status" value="2"/>
</dbReference>